<sequence length="167" mass="18380">MNDPDSSEDENKTAEKRSRTVHSIKEKAMTNAVDPMNHLVTAEERKQPTTSSKAKSDLKNPTGKVKSSSHTQMITPSLGKLNIADVKRKSKRDIDIEDSDGGNDGNGDFNDAVLDIAKFHKVPADNNARNYETTTQDLLQRLSELPGLDIQIESLPLILRPGDLGDE</sequence>
<feature type="region of interest" description="Disordered" evidence="1">
    <location>
        <begin position="1"/>
        <end position="107"/>
    </location>
</feature>
<protein>
    <submittedName>
        <fullName evidence="2">Uncharacterized protein</fullName>
    </submittedName>
</protein>
<feature type="compositionally biased region" description="Basic and acidic residues" evidence="1">
    <location>
        <begin position="9"/>
        <end position="28"/>
    </location>
</feature>
<reference evidence="2" key="2">
    <citation type="submission" date="2013-05" db="EMBL/GenBank/DDBJ databases">
        <authorList>
            <person name="Carter J.-M."/>
            <person name="Baker S.C."/>
            <person name="Pink R."/>
            <person name="Carter D.R.F."/>
            <person name="Collins A."/>
            <person name="Tomlin J."/>
            <person name="Gibbs M."/>
            <person name="Breuker C.J."/>
        </authorList>
    </citation>
    <scope>NUCLEOTIDE SEQUENCE</scope>
    <source>
        <tissue evidence="2">Ovary</tissue>
    </source>
</reference>
<proteinExistence type="predicted"/>
<feature type="compositionally biased region" description="Polar residues" evidence="1">
    <location>
        <begin position="65"/>
        <end position="75"/>
    </location>
</feature>
<reference evidence="2" key="1">
    <citation type="journal article" date="2013" name="BMC Genomics">
        <title>Unscrambling butterfly oogenesis.</title>
        <authorList>
            <person name="Carter J.M."/>
            <person name="Baker S.C."/>
            <person name="Pink R."/>
            <person name="Carter D.R."/>
            <person name="Collins A."/>
            <person name="Tomlin J."/>
            <person name="Gibbs M."/>
            <person name="Breuker C.J."/>
        </authorList>
    </citation>
    <scope>NUCLEOTIDE SEQUENCE</scope>
    <source>
        <tissue evidence="2">Ovary</tissue>
    </source>
</reference>
<dbReference type="AlphaFoldDB" id="S4PVF3"/>
<evidence type="ECO:0000256" key="1">
    <source>
        <dbReference type="SAM" id="MobiDB-lite"/>
    </source>
</evidence>
<organism evidence="2">
    <name type="scientific">Pararge aegeria</name>
    <name type="common">speckled wood butterfly</name>
    <dbReference type="NCBI Taxonomy" id="116150"/>
    <lineage>
        <taxon>Eukaryota</taxon>
        <taxon>Metazoa</taxon>
        <taxon>Ecdysozoa</taxon>
        <taxon>Arthropoda</taxon>
        <taxon>Hexapoda</taxon>
        <taxon>Insecta</taxon>
        <taxon>Pterygota</taxon>
        <taxon>Neoptera</taxon>
        <taxon>Endopterygota</taxon>
        <taxon>Lepidoptera</taxon>
        <taxon>Glossata</taxon>
        <taxon>Ditrysia</taxon>
        <taxon>Papilionoidea</taxon>
        <taxon>Nymphalidae</taxon>
        <taxon>Satyrinae</taxon>
        <taxon>Satyrini</taxon>
        <taxon>Parargina</taxon>
        <taxon>Pararge</taxon>
    </lineage>
</organism>
<name>S4PVF3_9NEOP</name>
<feature type="non-terminal residue" evidence="2">
    <location>
        <position position="167"/>
    </location>
</feature>
<dbReference type="EMBL" id="GAIX01008638">
    <property type="protein sequence ID" value="JAA83922.1"/>
    <property type="molecule type" value="Transcribed_RNA"/>
</dbReference>
<accession>S4PVF3</accession>
<evidence type="ECO:0000313" key="2">
    <source>
        <dbReference type="EMBL" id="JAA83922.1"/>
    </source>
</evidence>